<evidence type="ECO:0000313" key="8">
    <source>
        <dbReference type="Proteomes" id="UP000033103"/>
    </source>
</evidence>
<evidence type="ECO:0000256" key="3">
    <source>
        <dbReference type="ARBA" id="ARBA00022722"/>
    </source>
</evidence>
<dbReference type="EC" id="3.1.-.-" evidence="5"/>
<dbReference type="RefSeq" id="WP_046329133.1">
    <property type="nucleotide sequence ID" value="NZ_CP011280.1"/>
</dbReference>
<keyword evidence="4 5" id="KW-0378">Hydrolase</keyword>
<keyword evidence="1 5" id="KW-0963">Cytoplasm</keyword>
<dbReference type="GO" id="GO:0005829">
    <property type="term" value="C:cytosol"/>
    <property type="evidence" value="ECO:0007669"/>
    <property type="project" value="TreeGrafter"/>
</dbReference>
<evidence type="ECO:0000256" key="5">
    <source>
        <dbReference type="HAMAP-Rule" id="MF_00651"/>
    </source>
</evidence>
<dbReference type="HAMAP" id="MF_00651">
    <property type="entry name" value="Nuclease_YqgF"/>
    <property type="match status" value="1"/>
</dbReference>
<dbReference type="InterPro" id="IPR037027">
    <property type="entry name" value="YqgF/RNaseH-like_dom_sf"/>
</dbReference>
<evidence type="ECO:0000256" key="2">
    <source>
        <dbReference type="ARBA" id="ARBA00022517"/>
    </source>
</evidence>
<evidence type="ECO:0000313" key="7">
    <source>
        <dbReference type="EMBL" id="AKC96029.1"/>
    </source>
</evidence>
<dbReference type="Proteomes" id="UP000033103">
    <property type="component" value="Chromosome"/>
</dbReference>
<comment type="subcellular location">
    <subcellularLocation>
        <location evidence="5">Cytoplasm</location>
    </subcellularLocation>
</comment>
<dbReference type="PANTHER" id="PTHR33317">
    <property type="entry name" value="POLYNUCLEOTIDYL TRANSFERASE, RIBONUCLEASE H-LIKE SUPERFAMILY PROTEIN"/>
    <property type="match status" value="1"/>
</dbReference>
<keyword evidence="8" id="KW-1185">Reference proteome</keyword>
<dbReference type="GO" id="GO:0004518">
    <property type="term" value="F:nuclease activity"/>
    <property type="evidence" value="ECO:0007669"/>
    <property type="project" value="UniProtKB-KW"/>
</dbReference>
<feature type="domain" description="YqgF/RNase H-like" evidence="6">
    <location>
        <begin position="1"/>
        <end position="101"/>
    </location>
</feature>
<keyword evidence="2 5" id="KW-0690">Ribosome biogenesis</keyword>
<evidence type="ECO:0000256" key="4">
    <source>
        <dbReference type="ARBA" id="ARBA00022801"/>
    </source>
</evidence>
<dbReference type="PATRIC" id="fig|1069640.6.peg.1199"/>
<name>A0A0E3UU96_9FUSO</name>
<proteinExistence type="inferred from homology"/>
<dbReference type="STRING" id="187101.VC03_06040"/>
<dbReference type="EMBL" id="CP011280">
    <property type="protein sequence ID" value="AKC96029.1"/>
    <property type="molecule type" value="Genomic_DNA"/>
</dbReference>
<comment type="similarity">
    <text evidence="5">Belongs to the YqgF HJR family.</text>
</comment>
<keyword evidence="3 5" id="KW-0540">Nuclease</keyword>
<dbReference type="NCBIfam" id="TIGR00250">
    <property type="entry name" value="RNAse_H_YqgF"/>
    <property type="match status" value="1"/>
</dbReference>
<reference evidence="7 8" key="1">
    <citation type="journal article" date="2012" name="BMC Genomics">
        <title>Genomic sequence analysis and characterization of Sneathia amnii sp. nov.</title>
        <authorList>
            <consortium name="Vaginal Microbiome Consortium (additional members)"/>
            <person name="Harwich M.D.Jr."/>
            <person name="Serrano M.G."/>
            <person name="Fettweis J.M."/>
            <person name="Alves J.M."/>
            <person name="Reimers M.A."/>
            <person name="Buck G.A."/>
            <person name="Jefferson K.K."/>
        </authorList>
    </citation>
    <scope>NUCLEOTIDE SEQUENCE [LARGE SCALE GENOMIC DNA]</scope>
    <source>
        <strain evidence="7 8">SN35</strain>
    </source>
</reference>
<dbReference type="PANTHER" id="PTHR33317:SF4">
    <property type="entry name" value="POLYNUCLEOTIDYL TRANSFERASE, RIBONUCLEASE H-LIKE SUPERFAMILY PROTEIN"/>
    <property type="match status" value="1"/>
</dbReference>
<dbReference type="KEGG" id="sns:VC03_06040"/>
<dbReference type="AlphaFoldDB" id="A0A0E3UU96"/>
<dbReference type="Pfam" id="PF03652">
    <property type="entry name" value="RuvX"/>
    <property type="match status" value="1"/>
</dbReference>
<dbReference type="SMART" id="SM00732">
    <property type="entry name" value="YqgFc"/>
    <property type="match status" value="1"/>
</dbReference>
<dbReference type="GO" id="GO:0000967">
    <property type="term" value="P:rRNA 5'-end processing"/>
    <property type="evidence" value="ECO:0007669"/>
    <property type="project" value="UniProtKB-UniRule"/>
</dbReference>
<accession>A0A0E3UU96</accession>
<organism evidence="7 8">
    <name type="scientific">Sneathia vaginalis</name>
    <dbReference type="NCBI Taxonomy" id="187101"/>
    <lineage>
        <taxon>Bacteria</taxon>
        <taxon>Fusobacteriati</taxon>
        <taxon>Fusobacteriota</taxon>
        <taxon>Fusobacteriia</taxon>
        <taxon>Fusobacteriales</taxon>
        <taxon>Leptotrichiaceae</taxon>
        <taxon>Sneathia</taxon>
    </lineage>
</organism>
<sequence length="145" mass="16902">MKYIGIDYGDTRIGISTCDTLEILATGYCTINRQKEDAITRILEICKEENSYELVIGKPLRLNGNSEIQVEKVEKFSLELKKKEPKINIYYIDERLTTKQAEFYLRTSKKNAKQKRQVVDQIAATIILQTFLDKKNSMNKKNWTE</sequence>
<dbReference type="Gene3D" id="3.30.420.140">
    <property type="entry name" value="YqgF/RNase H-like domain"/>
    <property type="match status" value="1"/>
</dbReference>
<dbReference type="InterPro" id="IPR006641">
    <property type="entry name" value="YqgF/RNaseH-like_dom"/>
</dbReference>
<protein>
    <recommendedName>
        <fullName evidence="5">Putative pre-16S rRNA nuclease</fullName>
        <ecNumber evidence="5">3.1.-.-</ecNumber>
    </recommendedName>
</protein>
<dbReference type="HOGENOM" id="CLU_098240_2_0_0"/>
<dbReference type="GO" id="GO:0016788">
    <property type="term" value="F:hydrolase activity, acting on ester bonds"/>
    <property type="evidence" value="ECO:0007669"/>
    <property type="project" value="UniProtKB-UniRule"/>
</dbReference>
<evidence type="ECO:0000256" key="1">
    <source>
        <dbReference type="ARBA" id="ARBA00022490"/>
    </source>
</evidence>
<comment type="function">
    <text evidence="5">Could be a nuclease involved in processing of the 5'-end of pre-16S rRNA.</text>
</comment>
<dbReference type="InterPro" id="IPR012337">
    <property type="entry name" value="RNaseH-like_sf"/>
</dbReference>
<dbReference type="InterPro" id="IPR005227">
    <property type="entry name" value="YqgF"/>
</dbReference>
<dbReference type="SUPFAM" id="SSF53098">
    <property type="entry name" value="Ribonuclease H-like"/>
    <property type="match status" value="1"/>
</dbReference>
<gene>
    <name evidence="7" type="ORF">VC03_06040</name>
</gene>
<evidence type="ECO:0000259" key="6">
    <source>
        <dbReference type="SMART" id="SM00732"/>
    </source>
</evidence>
<dbReference type="CDD" id="cd16964">
    <property type="entry name" value="YqgF"/>
    <property type="match status" value="1"/>
</dbReference>